<dbReference type="PANTHER" id="PTHR33055:SF13">
    <property type="entry name" value="TRANSPOSASE"/>
    <property type="match status" value="1"/>
</dbReference>
<evidence type="ECO:0000313" key="3">
    <source>
        <dbReference type="Proteomes" id="UP000582090"/>
    </source>
</evidence>
<dbReference type="GO" id="GO:0006313">
    <property type="term" value="P:DNA transposition"/>
    <property type="evidence" value="ECO:0007669"/>
    <property type="project" value="InterPro"/>
</dbReference>
<dbReference type="Pfam" id="PF02371">
    <property type="entry name" value="Transposase_20"/>
    <property type="match status" value="1"/>
</dbReference>
<dbReference type="AlphaFoldDB" id="A0A7W6GBL1"/>
<dbReference type="InterPro" id="IPR003346">
    <property type="entry name" value="Transposase_20"/>
</dbReference>
<name>A0A7W6GBL1_9HYPH</name>
<dbReference type="Proteomes" id="UP000582090">
    <property type="component" value="Unassembled WGS sequence"/>
</dbReference>
<dbReference type="EMBL" id="JACIDW010000006">
    <property type="protein sequence ID" value="MBB3964914.1"/>
    <property type="molecule type" value="Genomic_DNA"/>
</dbReference>
<proteinExistence type="predicted"/>
<feature type="domain" description="Transposase IS116/IS110/IS902 C-terminal" evidence="1">
    <location>
        <begin position="12"/>
        <end position="69"/>
    </location>
</feature>
<dbReference type="PANTHER" id="PTHR33055">
    <property type="entry name" value="TRANSPOSASE FOR INSERTION SEQUENCE ELEMENT IS1111A"/>
    <property type="match status" value="1"/>
</dbReference>
<evidence type="ECO:0000313" key="2">
    <source>
        <dbReference type="EMBL" id="MBB3964914.1"/>
    </source>
</evidence>
<gene>
    <name evidence="2" type="ORF">GGQ67_002577</name>
</gene>
<evidence type="ECO:0000259" key="1">
    <source>
        <dbReference type="Pfam" id="PF02371"/>
    </source>
</evidence>
<comment type="caution">
    <text evidence="2">The sequence shown here is derived from an EMBL/GenBank/DDBJ whole genome shotgun (WGS) entry which is preliminary data.</text>
</comment>
<feature type="non-terminal residue" evidence="2">
    <location>
        <position position="1"/>
    </location>
</feature>
<protein>
    <submittedName>
        <fullName evidence="2">Transposase</fullName>
    </submittedName>
</protein>
<reference evidence="2 3" key="1">
    <citation type="submission" date="2020-08" db="EMBL/GenBank/DDBJ databases">
        <title>Genomic Encyclopedia of Type Strains, Phase IV (KMG-IV): sequencing the most valuable type-strain genomes for metagenomic binning, comparative biology and taxonomic classification.</title>
        <authorList>
            <person name="Goeker M."/>
        </authorList>
    </citation>
    <scope>NUCLEOTIDE SEQUENCE [LARGE SCALE GENOMIC DNA]</scope>
    <source>
        <strain evidence="2 3">DSM 26575</strain>
    </source>
</reference>
<dbReference type="InterPro" id="IPR047650">
    <property type="entry name" value="Transpos_IS110"/>
</dbReference>
<dbReference type="GO" id="GO:0003677">
    <property type="term" value="F:DNA binding"/>
    <property type="evidence" value="ECO:0007669"/>
    <property type="project" value="InterPro"/>
</dbReference>
<sequence>VTAYSLIVGLSELGQCNAKQAAMLAGLAPIANDSGARQGQRSIRGGRKAPRNALYMAALSACRYNPDMKIFATRLKDKGKQAKVVLTAVMRKLVVLANTLLAENRCWTPNPP</sequence>
<accession>A0A7W6GBL1</accession>
<dbReference type="GO" id="GO:0004803">
    <property type="term" value="F:transposase activity"/>
    <property type="evidence" value="ECO:0007669"/>
    <property type="project" value="InterPro"/>
</dbReference>
<organism evidence="2 3">
    <name type="scientific">Rhizobium metallidurans</name>
    <dbReference type="NCBI Taxonomy" id="1265931"/>
    <lineage>
        <taxon>Bacteria</taxon>
        <taxon>Pseudomonadati</taxon>
        <taxon>Pseudomonadota</taxon>
        <taxon>Alphaproteobacteria</taxon>
        <taxon>Hyphomicrobiales</taxon>
        <taxon>Rhizobiaceae</taxon>
        <taxon>Rhizobium/Agrobacterium group</taxon>
        <taxon>Rhizobium</taxon>
    </lineage>
</organism>
<dbReference type="RefSeq" id="WP_183900511.1">
    <property type="nucleotide sequence ID" value="NZ_JACIDW010000006.1"/>
</dbReference>
<keyword evidence="3" id="KW-1185">Reference proteome</keyword>